<reference evidence="4" key="1">
    <citation type="journal article" date="2019" name="Int. J. Syst. Evol. Microbiol.">
        <title>The Global Catalogue of Microorganisms (GCM) 10K type strain sequencing project: providing services to taxonomists for standard genome sequencing and annotation.</title>
        <authorList>
            <consortium name="The Broad Institute Genomics Platform"/>
            <consortium name="The Broad Institute Genome Sequencing Center for Infectious Disease"/>
            <person name="Wu L."/>
            <person name="Ma J."/>
        </authorList>
    </citation>
    <scope>NUCLEOTIDE SEQUENCE [LARGE SCALE GENOMIC DNA]</scope>
    <source>
        <strain evidence="4">JCM 16956</strain>
    </source>
</reference>
<dbReference type="RefSeq" id="WP_345286085.1">
    <property type="nucleotide sequence ID" value="NZ_BAABAJ010000018.1"/>
</dbReference>
<accession>A0ABP7N0V6</accession>
<feature type="transmembrane region" description="Helical" evidence="2">
    <location>
        <begin position="91"/>
        <end position="110"/>
    </location>
</feature>
<feature type="transmembrane region" description="Helical" evidence="2">
    <location>
        <begin position="56"/>
        <end position="79"/>
    </location>
</feature>
<keyword evidence="2" id="KW-0812">Transmembrane</keyword>
<feature type="region of interest" description="Disordered" evidence="1">
    <location>
        <begin position="160"/>
        <end position="211"/>
    </location>
</feature>
<keyword evidence="2" id="KW-1133">Transmembrane helix</keyword>
<evidence type="ECO:0000256" key="2">
    <source>
        <dbReference type="SAM" id="Phobius"/>
    </source>
</evidence>
<sequence>MRHRPEAAGAVPSQLWGHLACWWSVTFAGLHVYWAVGGDVGLSVSAGPLAAERPLWFVLAGLWGVGALCLVAALSAWLLTRSGLLGAAASAVRWLGWGVSALLLVRGIGVEVLLTGTAQVDDSVSAGQRIWTLALWNPWFVVGGLAFGLAALRSHRHATTRQRLGGAPGTHAPVTLRAREVPPPQGPPPPPCGRPFGPEGRGTPRAPDAAP</sequence>
<evidence type="ECO:0008006" key="5">
    <source>
        <dbReference type="Google" id="ProtNLM"/>
    </source>
</evidence>
<protein>
    <recommendedName>
        <fullName evidence="5">DUF3995 domain-containing protein</fullName>
    </recommendedName>
</protein>
<name>A0ABP7N0V6_9ACTN</name>
<dbReference type="Proteomes" id="UP001501000">
    <property type="component" value="Unassembled WGS sequence"/>
</dbReference>
<comment type="caution">
    <text evidence="3">The sequence shown here is derived from an EMBL/GenBank/DDBJ whole genome shotgun (WGS) entry which is preliminary data.</text>
</comment>
<organism evidence="3 4">
    <name type="scientific">Streptomyces gulbargensis</name>
    <dbReference type="NCBI Taxonomy" id="364901"/>
    <lineage>
        <taxon>Bacteria</taxon>
        <taxon>Bacillati</taxon>
        <taxon>Actinomycetota</taxon>
        <taxon>Actinomycetes</taxon>
        <taxon>Kitasatosporales</taxon>
        <taxon>Streptomycetaceae</taxon>
        <taxon>Streptomyces</taxon>
    </lineage>
</organism>
<keyword evidence="4" id="KW-1185">Reference proteome</keyword>
<dbReference type="EMBL" id="BAABAJ010000018">
    <property type="protein sequence ID" value="GAA3933214.1"/>
    <property type="molecule type" value="Genomic_DNA"/>
</dbReference>
<feature type="transmembrane region" description="Helical" evidence="2">
    <location>
        <begin position="130"/>
        <end position="152"/>
    </location>
</feature>
<feature type="transmembrane region" description="Helical" evidence="2">
    <location>
        <begin position="15"/>
        <end position="36"/>
    </location>
</feature>
<evidence type="ECO:0000313" key="4">
    <source>
        <dbReference type="Proteomes" id="UP001501000"/>
    </source>
</evidence>
<feature type="compositionally biased region" description="Pro residues" evidence="1">
    <location>
        <begin position="181"/>
        <end position="193"/>
    </location>
</feature>
<proteinExistence type="predicted"/>
<gene>
    <name evidence="3" type="ORF">GCM10022244_47210</name>
</gene>
<evidence type="ECO:0000256" key="1">
    <source>
        <dbReference type="SAM" id="MobiDB-lite"/>
    </source>
</evidence>
<evidence type="ECO:0000313" key="3">
    <source>
        <dbReference type="EMBL" id="GAA3933214.1"/>
    </source>
</evidence>
<dbReference type="Pfam" id="PF13160">
    <property type="entry name" value="DUF3995"/>
    <property type="match status" value="1"/>
</dbReference>
<keyword evidence="2" id="KW-0472">Membrane</keyword>
<dbReference type="InterPro" id="IPR025058">
    <property type="entry name" value="DUF3995"/>
</dbReference>